<comment type="catalytic activity">
    <reaction evidence="11 12">
        <text>L-histidinol phosphate + 2-oxoglutarate = 3-(imidazol-4-yl)-2-oxopropyl phosphate + L-glutamate</text>
        <dbReference type="Rhea" id="RHEA:23744"/>
        <dbReference type="ChEBI" id="CHEBI:16810"/>
        <dbReference type="ChEBI" id="CHEBI:29985"/>
        <dbReference type="ChEBI" id="CHEBI:57766"/>
        <dbReference type="ChEBI" id="CHEBI:57980"/>
        <dbReference type="EC" id="2.6.1.9"/>
    </reaction>
</comment>
<dbReference type="InterPro" id="IPR015424">
    <property type="entry name" value="PyrdxlP-dep_Trfase"/>
</dbReference>
<dbReference type="InterPro" id="IPR015421">
    <property type="entry name" value="PyrdxlP-dep_Trfase_major"/>
</dbReference>
<evidence type="ECO:0000259" key="13">
    <source>
        <dbReference type="Pfam" id="PF00155"/>
    </source>
</evidence>
<comment type="caution">
    <text evidence="14">The sequence shown here is derived from an EMBL/GenBank/DDBJ whole genome shotgun (WGS) entry which is preliminary data.</text>
</comment>
<gene>
    <name evidence="12 14" type="primary">hisC</name>
    <name evidence="14" type="ORF">FEF09_07840</name>
</gene>
<dbReference type="SUPFAM" id="SSF53383">
    <property type="entry name" value="PLP-dependent transferases"/>
    <property type="match status" value="1"/>
</dbReference>
<comment type="pathway">
    <text evidence="3">Lipid metabolism.</text>
</comment>
<evidence type="ECO:0000256" key="3">
    <source>
        <dbReference type="ARBA" id="ARBA00005189"/>
    </source>
</evidence>
<comment type="subunit">
    <text evidence="5 12">Homodimer.</text>
</comment>
<protein>
    <recommendedName>
        <fullName evidence="12">Histidinol-phosphate aminotransferase</fullName>
        <ecNumber evidence="12">2.6.1.9</ecNumber>
    </recommendedName>
    <alternativeName>
        <fullName evidence="12">Imidazole acetol-phosphate transaminase</fullName>
    </alternativeName>
</protein>
<keyword evidence="8 12" id="KW-0808">Transferase</keyword>
<dbReference type="InterPro" id="IPR004839">
    <property type="entry name" value="Aminotransferase_I/II_large"/>
</dbReference>
<evidence type="ECO:0000256" key="4">
    <source>
        <dbReference type="ARBA" id="ARBA00007970"/>
    </source>
</evidence>
<keyword evidence="6 12" id="KW-0032">Aminotransferase</keyword>
<dbReference type="Pfam" id="PF00155">
    <property type="entry name" value="Aminotran_1_2"/>
    <property type="match status" value="1"/>
</dbReference>
<dbReference type="EC" id="2.6.1.9" evidence="12"/>
<dbReference type="OrthoDB" id="9813612at2"/>
<evidence type="ECO:0000256" key="8">
    <source>
        <dbReference type="ARBA" id="ARBA00022679"/>
    </source>
</evidence>
<dbReference type="GO" id="GO:0030170">
    <property type="term" value="F:pyridoxal phosphate binding"/>
    <property type="evidence" value="ECO:0007669"/>
    <property type="project" value="InterPro"/>
</dbReference>
<keyword evidence="15" id="KW-1185">Reference proteome</keyword>
<dbReference type="UniPathway" id="UPA00031">
    <property type="reaction ID" value="UER00012"/>
</dbReference>
<dbReference type="RefSeq" id="WP_146304587.1">
    <property type="nucleotide sequence ID" value="NZ_VOHS01000006.1"/>
</dbReference>
<feature type="modified residue" description="N6-(pyridoxal phosphate)lysine" evidence="12">
    <location>
        <position position="209"/>
    </location>
</feature>
<evidence type="ECO:0000256" key="11">
    <source>
        <dbReference type="ARBA" id="ARBA00047481"/>
    </source>
</evidence>
<dbReference type="EMBL" id="VOHS01000006">
    <property type="protein sequence ID" value="TWW00866.1"/>
    <property type="molecule type" value="Genomic_DNA"/>
</dbReference>
<evidence type="ECO:0000256" key="12">
    <source>
        <dbReference type="HAMAP-Rule" id="MF_01023"/>
    </source>
</evidence>
<evidence type="ECO:0000256" key="1">
    <source>
        <dbReference type="ARBA" id="ARBA00001933"/>
    </source>
</evidence>
<proteinExistence type="inferred from homology"/>
<comment type="cofactor">
    <cofactor evidence="1 12">
        <name>pyridoxal 5'-phosphate</name>
        <dbReference type="ChEBI" id="CHEBI:597326"/>
    </cofactor>
</comment>
<dbReference type="InterPro" id="IPR015422">
    <property type="entry name" value="PyrdxlP-dep_Trfase_small"/>
</dbReference>
<organism evidence="14 15">
    <name type="scientific">Chitinophaga pinensis</name>
    <dbReference type="NCBI Taxonomy" id="79329"/>
    <lineage>
        <taxon>Bacteria</taxon>
        <taxon>Pseudomonadati</taxon>
        <taxon>Bacteroidota</taxon>
        <taxon>Chitinophagia</taxon>
        <taxon>Chitinophagales</taxon>
        <taxon>Chitinophagaceae</taxon>
        <taxon>Chitinophaga</taxon>
    </lineage>
</organism>
<keyword evidence="9 12" id="KW-0663">Pyridoxal phosphate</keyword>
<evidence type="ECO:0000256" key="2">
    <source>
        <dbReference type="ARBA" id="ARBA00005011"/>
    </source>
</evidence>
<dbReference type="PANTHER" id="PTHR42885:SF2">
    <property type="entry name" value="HISTIDINOL-PHOSPHATE AMINOTRANSFERASE"/>
    <property type="match status" value="1"/>
</dbReference>
<evidence type="ECO:0000256" key="9">
    <source>
        <dbReference type="ARBA" id="ARBA00022898"/>
    </source>
</evidence>
<feature type="domain" description="Aminotransferase class I/classII large" evidence="13">
    <location>
        <begin position="47"/>
        <end position="344"/>
    </location>
</feature>
<comment type="similarity">
    <text evidence="4 12">Belongs to the class-II pyridoxal-phosphate-dependent aminotransferase family. Histidinol-phosphate aminotransferase subfamily.</text>
</comment>
<dbReference type="PANTHER" id="PTHR42885">
    <property type="entry name" value="HISTIDINOL-PHOSPHATE AMINOTRANSFERASE-RELATED"/>
    <property type="match status" value="1"/>
</dbReference>
<dbReference type="Gene3D" id="3.90.1150.10">
    <property type="entry name" value="Aspartate Aminotransferase, domain 1"/>
    <property type="match status" value="1"/>
</dbReference>
<dbReference type="AlphaFoldDB" id="A0A5C6LZJ3"/>
<dbReference type="InterPro" id="IPR001917">
    <property type="entry name" value="Aminotrans_II_pyridoxalP_BS"/>
</dbReference>
<dbReference type="Proteomes" id="UP000318815">
    <property type="component" value="Unassembled WGS sequence"/>
</dbReference>
<evidence type="ECO:0000313" key="15">
    <source>
        <dbReference type="Proteomes" id="UP000318815"/>
    </source>
</evidence>
<dbReference type="InterPro" id="IPR005861">
    <property type="entry name" value="HisP_aminotrans"/>
</dbReference>
<evidence type="ECO:0000256" key="6">
    <source>
        <dbReference type="ARBA" id="ARBA00022576"/>
    </source>
</evidence>
<keyword evidence="7 12" id="KW-0028">Amino-acid biosynthesis</keyword>
<dbReference type="Gene3D" id="3.40.640.10">
    <property type="entry name" value="Type I PLP-dependent aspartate aminotransferase-like (Major domain)"/>
    <property type="match status" value="1"/>
</dbReference>
<dbReference type="GO" id="GO:0000105">
    <property type="term" value="P:L-histidine biosynthetic process"/>
    <property type="evidence" value="ECO:0007669"/>
    <property type="project" value="UniProtKB-UniRule"/>
</dbReference>
<reference evidence="14 15" key="1">
    <citation type="submission" date="2019-08" db="EMBL/GenBank/DDBJ databases">
        <title>Whole genome sequencing of chitin degrading bacteria Chitinophaga pinensis YS16.</title>
        <authorList>
            <person name="Singh R.P."/>
            <person name="Manchanda G."/>
            <person name="Maurya I.K."/>
            <person name="Joshi N.K."/>
            <person name="Srivastava A.K."/>
        </authorList>
    </citation>
    <scope>NUCLEOTIDE SEQUENCE [LARGE SCALE GENOMIC DNA]</scope>
    <source>
        <strain evidence="14 15">YS-16</strain>
    </source>
</reference>
<evidence type="ECO:0000256" key="7">
    <source>
        <dbReference type="ARBA" id="ARBA00022605"/>
    </source>
</evidence>
<evidence type="ECO:0000256" key="10">
    <source>
        <dbReference type="ARBA" id="ARBA00023102"/>
    </source>
</evidence>
<accession>A0A5C6LZJ3</accession>
<keyword evidence="10 12" id="KW-0368">Histidine biosynthesis</keyword>
<sequence length="351" mass="39235">MFDLNSLLRDNIKRLVPYSTARDEFKGEASVFLDANENSFGSPLPVNYNRYPDPMQWKVKYKLADIKGVPPQNIFLGNGSDEVIDVLYRSFCRPGIDNVVLFPPTYGMYEVSANINDVIVRKVSLTPDYQIDMAALQEAVDERTKLIFICSPNNPTGNSIDRSDIEMILNNFDGIVVVDEAYINFARQKTFISELTEYPNLVVMQTLSKAWGLAALRVGMAFAGEDIINVLNKVKPPYNINQAAQDLVLEALDNINQVNEWIRETVIERDKLAAGLIGLPQVLEVYPSDANFLLAKTTDAKGIYNYLVEKGIIVRDRSKVELCNGCLRITVGTPDENTLLLETIAQVAVNA</sequence>
<comment type="pathway">
    <text evidence="2 12">Amino-acid biosynthesis; L-histidine biosynthesis; L-histidine from 5-phospho-alpha-D-ribose 1-diphosphate: step 7/9.</text>
</comment>
<dbReference type="HAMAP" id="MF_01023">
    <property type="entry name" value="HisC_aminotrans_2"/>
    <property type="match status" value="1"/>
</dbReference>
<dbReference type="PROSITE" id="PS00599">
    <property type="entry name" value="AA_TRANSFER_CLASS_2"/>
    <property type="match status" value="1"/>
</dbReference>
<evidence type="ECO:0000256" key="5">
    <source>
        <dbReference type="ARBA" id="ARBA00011738"/>
    </source>
</evidence>
<dbReference type="NCBIfam" id="TIGR01141">
    <property type="entry name" value="hisC"/>
    <property type="match status" value="1"/>
</dbReference>
<dbReference type="GO" id="GO:0004400">
    <property type="term" value="F:histidinol-phosphate transaminase activity"/>
    <property type="evidence" value="ECO:0007669"/>
    <property type="project" value="UniProtKB-UniRule"/>
</dbReference>
<evidence type="ECO:0000313" key="14">
    <source>
        <dbReference type="EMBL" id="TWW00866.1"/>
    </source>
</evidence>
<name>A0A5C6LZJ3_9BACT</name>
<dbReference type="CDD" id="cd00609">
    <property type="entry name" value="AAT_like"/>
    <property type="match status" value="1"/>
</dbReference>